<dbReference type="InterPro" id="IPR011990">
    <property type="entry name" value="TPR-like_helical_dom_sf"/>
</dbReference>
<name>A0A3M0HYZ1_9ACTN</name>
<reference evidence="2 3" key="1">
    <citation type="submission" date="2017-11" db="EMBL/GenBank/DDBJ databases">
        <title>Draft genome of actinobacteria isolated from guarana (Paullinia cupana (Mart.) Ducke.</title>
        <authorList>
            <person name="Siqueira K.A."/>
            <person name="Liotti R.G."/>
            <person name="Mendes T.A.O."/>
            <person name="Soares M.A."/>
        </authorList>
    </citation>
    <scope>NUCLEOTIDE SEQUENCE [LARGE SCALE GENOMIC DNA]</scope>
    <source>
        <strain evidence="2 3">193</strain>
    </source>
</reference>
<proteinExistence type="predicted"/>
<evidence type="ECO:0000313" key="2">
    <source>
        <dbReference type="EMBL" id="RMB81418.1"/>
    </source>
</evidence>
<evidence type="ECO:0008006" key="4">
    <source>
        <dbReference type="Google" id="ProtNLM"/>
    </source>
</evidence>
<dbReference type="SUPFAM" id="SSF48452">
    <property type="entry name" value="TPR-like"/>
    <property type="match status" value="1"/>
</dbReference>
<dbReference type="EMBL" id="PENI01000031">
    <property type="protein sequence ID" value="RMB81418.1"/>
    <property type="molecule type" value="Genomic_DNA"/>
</dbReference>
<feature type="compositionally biased region" description="Low complexity" evidence="1">
    <location>
        <begin position="135"/>
        <end position="155"/>
    </location>
</feature>
<dbReference type="OrthoDB" id="4119476at2"/>
<comment type="caution">
    <text evidence="2">The sequence shown here is derived from an EMBL/GenBank/DDBJ whole genome shotgun (WGS) entry which is preliminary data.</text>
</comment>
<sequence>MSRVPNTRLETLVQAAGLSVAQLARAMRALAAEQGLSLSYAPTTVRRWLAGSQPRPPAPALLLECLSRHLRRPVSAEEAGLTHTPAVAVDPAWEADPLRKLSRLTGAELDPARQSLLGTDVFSLAALVMPQRITSPSAAGQPASAGPSSARPGPAEAERSRSTPTEADCMHGMATLFHMAADRYGGEPVRAALAAFLAQHVVPAIAAPGREQIPRDVLSAAAQLTLLLGNMSADSGHDRTAQHYHHIAARFAADADDSATLAITLRAMAAHAHELGHHTPAVLRLSEQAVSLADAAPPAVQAYTQALHAVLLAYHDRRAALDALARAERLHARTDGPPGPFTAYPVGALCYQRAQTLSVLGDHSGAVKALNTSLRLRTANEDRSIALTRARLAETHLRIGHLEQALTHWQAFLTAYAALRSARATRHLRTMRELLQPHQRHRAAHQLLIQARLFR</sequence>
<dbReference type="Gene3D" id="1.25.40.10">
    <property type="entry name" value="Tetratricopeptide repeat domain"/>
    <property type="match status" value="1"/>
</dbReference>
<dbReference type="AlphaFoldDB" id="A0A3M0HYZ1"/>
<organism evidence="2 3">
    <name type="scientific">Streptomyces shenzhenensis</name>
    <dbReference type="NCBI Taxonomy" id="943815"/>
    <lineage>
        <taxon>Bacteria</taxon>
        <taxon>Bacillati</taxon>
        <taxon>Actinomycetota</taxon>
        <taxon>Actinomycetes</taxon>
        <taxon>Kitasatosporales</taxon>
        <taxon>Streptomycetaceae</taxon>
        <taxon>Streptomyces</taxon>
    </lineage>
</organism>
<keyword evidence="3" id="KW-1185">Reference proteome</keyword>
<dbReference type="Proteomes" id="UP000270471">
    <property type="component" value="Unassembled WGS sequence"/>
</dbReference>
<evidence type="ECO:0000313" key="3">
    <source>
        <dbReference type="Proteomes" id="UP000270471"/>
    </source>
</evidence>
<evidence type="ECO:0000256" key="1">
    <source>
        <dbReference type="SAM" id="MobiDB-lite"/>
    </source>
</evidence>
<accession>A0A3M0HYZ1</accession>
<gene>
    <name evidence="2" type="ORF">CTZ28_34935</name>
</gene>
<protein>
    <recommendedName>
        <fullName evidence="4">Transcriptional regulator</fullName>
    </recommendedName>
</protein>
<feature type="region of interest" description="Disordered" evidence="1">
    <location>
        <begin position="135"/>
        <end position="165"/>
    </location>
</feature>